<keyword evidence="5 6" id="KW-0342">GTP-binding</keyword>
<dbReference type="InterPro" id="IPR032305">
    <property type="entry name" value="GTP-bd_M"/>
</dbReference>
<evidence type="ECO:0000256" key="3">
    <source>
        <dbReference type="ARBA" id="ARBA00022741"/>
    </source>
</evidence>
<dbReference type="Pfam" id="PF13167">
    <property type="entry name" value="GTP-bdg_N"/>
    <property type="match status" value="1"/>
</dbReference>
<proteinExistence type="inferred from homology"/>
<dbReference type="GO" id="GO:0005525">
    <property type="term" value="F:GTP binding"/>
    <property type="evidence" value="ECO:0007669"/>
    <property type="project" value="UniProtKB-UniRule"/>
</dbReference>
<dbReference type="HAMAP" id="MF_00900">
    <property type="entry name" value="GTPase_HflX"/>
    <property type="match status" value="1"/>
</dbReference>
<evidence type="ECO:0000313" key="10">
    <source>
        <dbReference type="EMBL" id="MBL6818593.1"/>
    </source>
</evidence>
<dbReference type="InterPro" id="IPR005225">
    <property type="entry name" value="Small_GTP-bd"/>
</dbReference>
<dbReference type="Pfam" id="PF16360">
    <property type="entry name" value="GTP-bdg_M"/>
    <property type="match status" value="1"/>
</dbReference>
<evidence type="ECO:0000256" key="5">
    <source>
        <dbReference type="ARBA" id="ARBA00023134"/>
    </source>
</evidence>
<comment type="caution">
    <text evidence="10">The sequence shown here is derived from an EMBL/GenBank/DDBJ whole genome shotgun (WGS) entry which is preliminary data.</text>
</comment>
<evidence type="ECO:0000256" key="8">
    <source>
        <dbReference type="PIRSR" id="PIRSR006809-2"/>
    </source>
</evidence>
<dbReference type="InterPro" id="IPR030394">
    <property type="entry name" value="G_HFLX_dom"/>
</dbReference>
<comment type="subcellular location">
    <subcellularLocation>
        <location evidence="6">Cytoplasm</location>
    </subcellularLocation>
    <text evidence="6">May associate with membranes.</text>
</comment>
<dbReference type="GO" id="GO:0003924">
    <property type="term" value="F:GTPase activity"/>
    <property type="evidence" value="ECO:0007669"/>
    <property type="project" value="UniProtKB-UniRule"/>
</dbReference>
<comment type="similarity">
    <text evidence="6">Belongs to the TRAFAC class OBG-HflX-like GTPase superfamily. HflX GTPase family.</text>
</comment>
<keyword evidence="2 8" id="KW-0479">Metal-binding</keyword>
<organism evidence="10 11">
    <name type="scientific">SAR86 cluster bacterium</name>
    <dbReference type="NCBI Taxonomy" id="2030880"/>
    <lineage>
        <taxon>Bacteria</taxon>
        <taxon>Pseudomonadati</taxon>
        <taxon>Pseudomonadota</taxon>
        <taxon>Gammaproteobacteria</taxon>
        <taxon>SAR86 cluster</taxon>
    </lineage>
</organism>
<dbReference type="PIRSF" id="PIRSF006809">
    <property type="entry name" value="GTP-binding_hflX_prd"/>
    <property type="match status" value="1"/>
</dbReference>
<dbReference type="Gene3D" id="3.40.50.11060">
    <property type="entry name" value="GTPase HflX, N-terminal domain"/>
    <property type="match status" value="1"/>
</dbReference>
<evidence type="ECO:0000259" key="9">
    <source>
        <dbReference type="PROSITE" id="PS51705"/>
    </source>
</evidence>
<dbReference type="PROSITE" id="PS51705">
    <property type="entry name" value="G_HFLX"/>
    <property type="match status" value="1"/>
</dbReference>
<feature type="domain" description="Hflx-type G" evidence="9">
    <location>
        <begin position="202"/>
        <end position="367"/>
    </location>
</feature>
<name>A0A937I9E0_9GAMM</name>
<dbReference type="Pfam" id="PF01926">
    <property type="entry name" value="MMR_HSR1"/>
    <property type="match status" value="1"/>
</dbReference>
<dbReference type="PANTHER" id="PTHR10229:SF0">
    <property type="entry name" value="GTP-BINDING PROTEIN 6-RELATED"/>
    <property type="match status" value="1"/>
</dbReference>
<dbReference type="EMBL" id="JADHQD010000028">
    <property type="protein sequence ID" value="MBL6818593.1"/>
    <property type="molecule type" value="Genomic_DNA"/>
</dbReference>
<dbReference type="InterPro" id="IPR006073">
    <property type="entry name" value="GTP-bd"/>
</dbReference>
<feature type="binding site" evidence="7">
    <location>
        <begin position="255"/>
        <end position="258"/>
    </location>
    <ligand>
        <name>GTP</name>
        <dbReference type="ChEBI" id="CHEBI:37565"/>
    </ligand>
</feature>
<dbReference type="CDD" id="cd01878">
    <property type="entry name" value="HflX"/>
    <property type="match status" value="1"/>
</dbReference>
<dbReference type="InterPro" id="IPR042108">
    <property type="entry name" value="GTPase_HflX_N_sf"/>
</dbReference>
<evidence type="ECO:0000256" key="7">
    <source>
        <dbReference type="PIRSR" id="PIRSR006809-1"/>
    </source>
</evidence>
<evidence type="ECO:0000256" key="1">
    <source>
        <dbReference type="ARBA" id="ARBA00022490"/>
    </source>
</evidence>
<evidence type="ECO:0000256" key="6">
    <source>
        <dbReference type="HAMAP-Rule" id="MF_00900"/>
    </source>
</evidence>
<dbReference type="AlphaFoldDB" id="A0A937I9E0"/>
<dbReference type="InterPro" id="IPR027417">
    <property type="entry name" value="P-loop_NTPase"/>
</dbReference>
<keyword evidence="1 6" id="KW-0963">Cytoplasm</keyword>
<keyword evidence="4 8" id="KW-0460">Magnesium</keyword>
<dbReference type="SUPFAM" id="SSF52540">
    <property type="entry name" value="P-loop containing nucleoside triphosphate hydrolases"/>
    <property type="match status" value="1"/>
</dbReference>
<dbReference type="InterPro" id="IPR016496">
    <property type="entry name" value="GTPase_HflX"/>
</dbReference>
<comment type="cofactor">
    <cofactor evidence="8">
        <name>Mg(2+)</name>
        <dbReference type="ChEBI" id="CHEBI:18420"/>
    </cofactor>
</comment>
<reference evidence="10" key="1">
    <citation type="submission" date="2020-10" db="EMBL/GenBank/DDBJ databases">
        <title>Microbiome of the Black Sea water column analyzed by genome centric metagenomics.</title>
        <authorList>
            <person name="Cabello-Yeves P.J."/>
            <person name="Callieri C."/>
            <person name="Picazo A."/>
            <person name="Mehrshad M."/>
            <person name="Haro-Moreno J.M."/>
            <person name="Roda-Garcia J."/>
            <person name="Dzembekova N."/>
            <person name="Slabakova V."/>
            <person name="Slabakova N."/>
            <person name="Moncheva S."/>
            <person name="Rodriguez-Valera F."/>
        </authorList>
    </citation>
    <scope>NUCLEOTIDE SEQUENCE</scope>
    <source>
        <strain evidence="10">BS307-5m-G50</strain>
    </source>
</reference>
<feature type="binding site" evidence="7">
    <location>
        <begin position="233"/>
        <end position="237"/>
    </location>
    <ligand>
        <name>GTP</name>
        <dbReference type="ChEBI" id="CHEBI:37565"/>
    </ligand>
</feature>
<dbReference type="PRINTS" id="PR00326">
    <property type="entry name" value="GTP1OBG"/>
</dbReference>
<dbReference type="GO" id="GO:0046872">
    <property type="term" value="F:metal ion binding"/>
    <property type="evidence" value="ECO:0007669"/>
    <property type="project" value="UniProtKB-KW"/>
</dbReference>
<feature type="binding site" evidence="7">
    <location>
        <begin position="321"/>
        <end position="324"/>
    </location>
    <ligand>
        <name>GTP</name>
        <dbReference type="ChEBI" id="CHEBI:37565"/>
    </ligand>
</feature>
<dbReference type="NCBIfam" id="TIGR00231">
    <property type="entry name" value="small_GTP"/>
    <property type="match status" value="1"/>
</dbReference>
<dbReference type="FunFam" id="3.40.50.11060:FF:000001">
    <property type="entry name" value="GTPase HflX"/>
    <property type="match status" value="1"/>
</dbReference>
<feature type="binding site" evidence="8">
    <location>
        <position position="235"/>
    </location>
    <ligand>
        <name>Mg(2+)</name>
        <dbReference type="ChEBI" id="CHEBI:18420"/>
    </ligand>
</feature>
<keyword evidence="3 6" id="KW-0547">Nucleotide-binding</keyword>
<dbReference type="Proteomes" id="UP000711391">
    <property type="component" value="Unassembled WGS sequence"/>
</dbReference>
<dbReference type="GO" id="GO:0005737">
    <property type="term" value="C:cytoplasm"/>
    <property type="evidence" value="ECO:0007669"/>
    <property type="project" value="UniProtKB-SubCell"/>
</dbReference>
<feature type="binding site" evidence="8">
    <location>
        <position position="215"/>
    </location>
    <ligand>
        <name>Mg(2+)</name>
        <dbReference type="ChEBI" id="CHEBI:18420"/>
    </ligand>
</feature>
<evidence type="ECO:0000256" key="2">
    <source>
        <dbReference type="ARBA" id="ARBA00022723"/>
    </source>
</evidence>
<evidence type="ECO:0000313" key="11">
    <source>
        <dbReference type="Proteomes" id="UP000711391"/>
    </source>
</evidence>
<sequence>MIVEQNLISKTLIIFLEVESLKTGQELEKDFEEFNELVISAGAEIVDKSISKQLKPSISHFINKGKLEEIKNKVKSSKADLAIVNHQLSASQARNLELYLKIRVIDKTELILDIFALRATTHIGKLQVELAQLNHLSTRLIRGWTHLERQKGGIGLRGPGETQLETDRRLIAHRIKRLKNRLDKAHKQKQLNSYSRKKSRNKLVALVGYTNAGKTTLFNCLTNSKQQAEDKLFATLDSVTRKNMDPELGPILFSDTVGFISQLPTQLIESFKATLDELKSADLLLHVVDISDIDRKQKAIEVNKILEDLNLENIPQILVNNKCDLKNELSISTLKSENLKEAWISAENNNGIDELRDLINAMLFNGIYKGWVSLESSLGKIRSKLFRMGCINEERVSSSGQIFAHIDIGMDELDNFIGINGFALCEDKDILLEN</sequence>
<dbReference type="PANTHER" id="PTHR10229">
    <property type="entry name" value="GTP-BINDING PROTEIN HFLX"/>
    <property type="match status" value="1"/>
</dbReference>
<accession>A0A937I9E0</accession>
<dbReference type="NCBIfam" id="TIGR03156">
    <property type="entry name" value="GTP_HflX"/>
    <property type="match status" value="1"/>
</dbReference>
<dbReference type="GO" id="GO:0043022">
    <property type="term" value="F:ribosome binding"/>
    <property type="evidence" value="ECO:0007669"/>
    <property type="project" value="TreeGrafter"/>
</dbReference>
<comment type="function">
    <text evidence="6">GTPase that associates with the 50S ribosomal subunit and may have a role during protein synthesis or ribosome biogenesis.</text>
</comment>
<comment type="subunit">
    <text evidence="6">Monomer. Associates with the 50S ribosomal subunit.</text>
</comment>
<gene>
    <name evidence="6 10" type="primary">hflX</name>
    <name evidence="10" type="ORF">ISQ64_04225</name>
</gene>
<evidence type="ECO:0000256" key="4">
    <source>
        <dbReference type="ARBA" id="ARBA00022842"/>
    </source>
</evidence>
<dbReference type="Gene3D" id="6.10.250.2860">
    <property type="match status" value="1"/>
</dbReference>
<feature type="binding site" evidence="7">
    <location>
        <begin position="208"/>
        <end position="215"/>
    </location>
    <ligand>
        <name>GTP</name>
        <dbReference type="ChEBI" id="CHEBI:37565"/>
    </ligand>
</feature>
<protein>
    <recommendedName>
        <fullName evidence="6">GTPase HflX</fullName>
    </recommendedName>
    <alternativeName>
        <fullName evidence="6">GTP-binding protein HflX</fullName>
    </alternativeName>
</protein>
<dbReference type="InterPro" id="IPR025121">
    <property type="entry name" value="GTPase_HflX_N"/>
</dbReference>
<dbReference type="Gene3D" id="3.40.50.300">
    <property type="entry name" value="P-loop containing nucleotide triphosphate hydrolases"/>
    <property type="match status" value="1"/>
</dbReference>